<dbReference type="PANTHER" id="PTHR46825:SF9">
    <property type="entry name" value="BETA-LACTAMASE-RELATED DOMAIN-CONTAINING PROTEIN"/>
    <property type="match status" value="1"/>
</dbReference>
<gene>
    <name evidence="2" type="ORF">MuYL_1550</name>
</gene>
<evidence type="ECO:0000313" key="2">
    <source>
        <dbReference type="EMBL" id="ASU33448.1"/>
    </source>
</evidence>
<proteinExistence type="predicted"/>
<evidence type="ECO:0000313" key="3">
    <source>
        <dbReference type="Proteomes" id="UP000215002"/>
    </source>
</evidence>
<dbReference type="EMBL" id="CP022743">
    <property type="protein sequence ID" value="ASU33448.1"/>
    <property type="molecule type" value="Genomic_DNA"/>
</dbReference>
<feature type="domain" description="Beta-lactamase-related" evidence="1">
    <location>
        <begin position="47"/>
        <end position="334"/>
    </location>
</feature>
<reference evidence="2 3" key="1">
    <citation type="submission" date="2017-08" db="EMBL/GenBank/DDBJ databases">
        <title>Complete genome sequence of Mucilaginibacter sp. strain BJC16-A31.</title>
        <authorList>
            <consortium name="Henan University of Science and Technology"/>
            <person name="You X."/>
        </authorList>
    </citation>
    <scope>NUCLEOTIDE SEQUENCE [LARGE SCALE GENOMIC DNA]</scope>
    <source>
        <strain evidence="2 3">BJC16-A31</strain>
    </source>
</reference>
<dbReference type="Pfam" id="PF00144">
    <property type="entry name" value="Beta-lactamase"/>
    <property type="match status" value="1"/>
</dbReference>
<name>A0A223NUZ1_9SPHI</name>
<protein>
    <submittedName>
        <fullName evidence="2">CubicO group peptidase, beta-lactamase class C family</fullName>
    </submittedName>
</protein>
<dbReference type="KEGG" id="muc:MuYL_1550"/>
<dbReference type="SUPFAM" id="SSF56601">
    <property type="entry name" value="beta-lactamase/transpeptidase-like"/>
    <property type="match status" value="1"/>
</dbReference>
<accession>A0A223NUZ1</accession>
<dbReference type="InterPro" id="IPR050491">
    <property type="entry name" value="AmpC-like"/>
</dbReference>
<dbReference type="InterPro" id="IPR001466">
    <property type="entry name" value="Beta-lactam-related"/>
</dbReference>
<sequence>MKQAFKTFFLLSTILISTIDNLKAQENKVAEIDSLIKSANRLGLFNGNVLVADNNHIIYKTAIGFADASKKTGLTESYRFHIGSIAKEFNAVGIMILQEQGKLSLDDRISKYLPGLPEWAGKISIKNLMQYTSGLPDVKWATVKNDADNMADLKKLDKLNFEPGTDYNYNNNNVFLQRRIIEKVSGLTFNQFVQQKILKPCGMDTAIIDPTDADVLIAKGYNDAYQQDSLTVPISGWTCLTLADFYKWANCISTFKLITPASTRQILYPVGPNKQAGLGGGSMDGDKLATHIHDGSSRNYQALLTDNALKGRVVIVMTNNKQGNVYDINRAIQAILDGKPYCQLRKSILKYYQQALDTLNGGQIISFYNNLKPGMHMNTALIMNRH</sequence>
<dbReference type="Proteomes" id="UP000215002">
    <property type="component" value="Chromosome"/>
</dbReference>
<evidence type="ECO:0000259" key="1">
    <source>
        <dbReference type="Pfam" id="PF00144"/>
    </source>
</evidence>
<dbReference type="Gene3D" id="3.40.710.10">
    <property type="entry name" value="DD-peptidase/beta-lactamase superfamily"/>
    <property type="match status" value="1"/>
</dbReference>
<dbReference type="RefSeq" id="WP_094569905.1">
    <property type="nucleotide sequence ID" value="NZ_CP022743.1"/>
</dbReference>
<keyword evidence="3" id="KW-1185">Reference proteome</keyword>
<dbReference type="PANTHER" id="PTHR46825">
    <property type="entry name" value="D-ALANYL-D-ALANINE-CARBOXYPEPTIDASE/ENDOPEPTIDASE AMPH"/>
    <property type="match status" value="1"/>
</dbReference>
<organism evidence="2 3">
    <name type="scientific">Mucilaginibacter xinganensis</name>
    <dbReference type="NCBI Taxonomy" id="1234841"/>
    <lineage>
        <taxon>Bacteria</taxon>
        <taxon>Pseudomonadati</taxon>
        <taxon>Bacteroidota</taxon>
        <taxon>Sphingobacteriia</taxon>
        <taxon>Sphingobacteriales</taxon>
        <taxon>Sphingobacteriaceae</taxon>
        <taxon>Mucilaginibacter</taxon>
    </lineage>
</organism>
<dbReference type="OrthoDB" id="9793489at2"/>
<dbReference type="InterPro" id="IPR012338">
    <property type="entry name" value="Beta-lactam/transpept-like"/>
</dbReference>
<dbReference type="AlphaFoldDB" id="A0A223NUZ1"/>